<dbReference type="InterPro" id="IPR035291">
    <property type="entry name" value="DUF5354"/>
</dbReference>
<dbReference type="EMBL" id="GL379788">
    <property type="protein sequence ID" value="EGT40753.1"/>
    <property type="molecule type" value="Genomic_DNA"/>
</dbReference>
<dbReference type="Proteomes" id="UP000008068">
    <property type="component" value="Unassembled WGS sequence"/>
</dbReference>
<reference evidence="3" key="1">
    <citation type="submission" date="2011-07" db="EMBL/GenBank/DDBJ databases">
        <authorList>
            <consortium name="Caenorhabditis brenneri Sequencing and Analysis Consortium"/>
            <person name="Wilson R.K."/>
        </authorList>
    </citation>
    <scope>NUCLEOTIDE SEQUENCE [LARGE SCALE GENOMIC DNA]</scope>
    <source>
        <strain evidence="3">PB2801</strain>
    </source>
</reference>
<dbReference type="AlphaFoldDB" id="G0MBC6"/>
<dbReference type="PANTHER" id="PTHR31712:SF1">
    <property type="entry name" value="SECRETED PROTEIN"/>
    <property type="match status" value="1"/>
</dbReference>
<dbReference type="eggNOG" id="ENOG502THG1">
    <property type="taxonomic scope" value="Eukaryota"/>
</dbReference>
<dbReference type="InParanoid" id="G0MBC6"/>
<evidence type="ECO:0000313" key="3">
    <source>
        <dbReference type="Proteomes" id="UP000008068"/>
    </source>
</evidence>
<proteinExistence type="predicted"/>
<feature type="signal peptide" evidence="1">
    <location>
        <begin position="1"/>
        <end position="18"/>
    </location>
</feature>
<dbReference type="PANTHER" id="PTHR31712">
    <property type="entry name" value="DIETARY RESTRICTION OVER EXPRESSED"/>
    <property type="match status" value="1"/>
</dbReference>
<dbReference type="STRING" id="135651.G0MBC6"/>
<feature type="chain" id="PRO_5003403674" evidence="1">
    <location>
        <begin position="19"/>
        <end position="153"/>
    </location>
</feature>
<sequence length="153" mass="17418">MNRSILLLLPAFFLLAQSRNIPGNSAIDAIEQKDKPLRCWEEENGKYSLSDPKYPLCQYFESEGELFNVNGVDLESDDYTNILSMFGKSENGFAFLNVCLQEAYSFRGPLAQAAVSFRCLCKRDGCNVPARLDKFLEYNKLPLDLHHPNKDLQ</sequence>
<keyword evidence="3" id="KW-1185">Reference proteome</keyword>
<name>G0MBC6_CAEBE</name>
<accession>G0MBC6</accession>
<gene>
    <name evidence="2" type="ORF">CAEBREN_04830</name>
</gene>
<protein>
    <submittedName>
        <fullName evidence="2">Uncharacterized protein</fullName>
    </submittedName>
</protein>
<evidence type="ECO:0000313" key="2">
    <source>
        <dbReference type="EMBL" id="EGT40753.1"/>
    </source>
</evidence>
<dbReference type="Pfam" id="PF17305">
    <property type="entry name" value="DUF5354"/>
    <property type="match status" value="1"/>
</dbReference>
<keyword evidence="1" id="KW-0732">Signal</keyword>
<organism evidence="3">
    <name type="scientific">Caenorhabditis brenneri</name>
    <name type="common">Nematode worm</name>
    <dbReference type="NCBI Taxonomy" id="135651"/>
    <lineage>
        <taxon>Eukaryota</taxon>
        <taxon>Metazoa</taxon>
        <taxon>Ecdysozoa</taxon>
        <taxon>Nematoda</taxon>
        <taxon>Chromadorea</taxon>
        <taxon>Rhabditida</taxon>
        <taxon>Rhabditina</taxon>
        <taxon>Rhabditomorpha</taxon>
        <taxon>Rhabditoidea</taxon>
        <taxon>Rhabditidae</taxon>
        <taxon>Peloderinae</taxon>
        <taxon>Caenorhabditis</taxon>
    </lineage>
</organism>
<evidence type="ECO:0000256" key="1">
    <source>
        <dbReference type="SAM" id="SignalP"/>
    </source>
</evidence>
<dbReference type="OMA" id="IACWESK"/>
<dbReference type="HOGENOM" id="CLU_116890_0_0_1"/>